<dbReference type="Proteomes" id="UP000231436">
    <property type="component" value="Unassembled WGS sequence"/>
</dbReference>
<dbReference type="AlphaFoldDB" id="A0A2M8LFZ9"/>
<protein>
    <submittedName>
        <fullName evidence="1">Uncharacterized protein</fullName>
    </submittedName>
</protein>
<reference evidence="2" key="1">
    <citation type="submission" date="2017-09" db="EMBL/GenBank/DDBJ databases">
        <title>Depth-based differentiation of microbial function through sediment-hosted aquifers and enrichment of novel symbionts in the deep terrestrial subsurface.</title>
        <authorList>
            <person name="Probst A.J."/>
            <person name="Ladd B."/>
            <person name="Jarett J.K."/>
            <person name="Geller-Mcgrath D.E."/>
            <person name="Sieber C.M.K."/>
            <person name="Emerson J.B."/>
            <person name="Anantharaman K."/>
            <person name="Thomas B.C."/>
            <person name="Malmstrom R."/>
            <person name="Stieglmeier M."/>
            <person name="Klingl A."/>
            <person name="Woyke T."/>
            <person name="Ryan C.M."/>
            <person name="Banfield J.F."/>
        </authorList>
    </citation>
    <scope>NUCLEOTIDE SEQUENCE [LARGE SCALE GENOMIC DNA]</scope>
</reference>
<feature type="non-terminal residue" evidence="1">
    <location>
        <position position="1"/>
    </location>
</feature>
<gene>
    <name evidence="1" type="ORF">COV05_04800</name>
</gene>
<comment type="caution">
    <text evidence="1">The sequence shown here is derived from an EMBL/GenBank/DDBJ whole genome shotgun (WGS) entry which is preliminary data.</text>
</comment>
<proteinExistence type="predicted"/>
<accession>A0A2M8LFZ9</accession>
<evidence type="ECO:0000313" key="2">
    <source>
        <dbReference type="Proteomes" id="UP000231436"/>
    </source>
</evidence>
<organism evidence="1 2">
    <name type="scientific">Candidatus Uhrbacteria bacterium CG10_big_fil_rev_8_21_14_0_10_48_16</name>
    <dbReference type="NCBI Taxonomy" id="1975038"/>
    <lineage>
        <taxon>Bacteria</taxon>
        <taxon>Candidatus Uhriibacteriota</taxon>
    </lineage>
</organism>
<name>A0A2M8LFZ9_9BACT</name>
<sequence length="215" mass="24862">MGYLSKNAELEERLLRNLPQELSDYYISQFSKEADGYWEVIHELRFYNILNQRLGYDHERITREAPSGRGNKKVDFSIDESQQIFFEVKSLKPSDYEVARKGDSIGPDEIKLKRCLDRAKKKITNNTVNILVVADGDTLKPSLFSNPAFNFSDVPITYLIQKEYTSFSAIIVLADNCWERLLDYTIWFNPDAVMPVTGSNQEKLISMSSPHWNFS</sequence>
<dbReference type="EMBL" id="PFEU01000026">
    <property type="protein sequence ID" value="PJE76380.1"/>
    <property type="molecule type" value="Genomic_DNA"/>
</dbReference>
<evidence type="ECO:0000313" key="1">
    <source>
        <dbReference type="EMBL" id="PJE76380.1"/>
    </source>
</evidence>